<reference evidence="2 3" key="1">
    <citation type="journal article" date="2012" name="Genome Biol.">
        <title>Genome and low-iron response of an oceanic diatom adapted to chronic iron limitation.</title>
        <authorList>
            <person name="Lommer M."/>
            <person name="Specht M."/>
            <person name="Roy A.S."/>
            <person name="Kraemer L."/>
            <person name="Andreson R."/>
            <person name="Gutowska M.A."/>
            <person name="Wolf J."/>
            <person name="Bergner S.V."/>
            <person name="Schilhabel M.B."/>
            <person name="Klostermeier U.C."/>
            <person name="Beiko R.G."/>
            <person name="Rosenstiel P."/>
            <person name="Hippler M."/>
            <person name="Laroche J."/>
        </authorList>
    </citation>
    <scope>NUCLEOTIDE SEQUENCE [LARGE SCALE GENOMIC DNA]</scope>
    <source>
        <strain evidence="2 3">CCMP1005</strain>
    </source>
</reference>
<keyword evidence="3" id="KW-1185">Reference proteome</keyword>
<evidence type="ECO:0000313" key="3">
    <source>
        <dbReference type="Proteomes" id="UP000266841"/>
    </source>
</evidence>
<evidence type="ECO:0000256" key="1">
    <source>
        <dbReference type="SAM" id="MobiDB-lite"/>
    </source>
</evidence>
<dbReference type="Proteomes" id="UP000266841">
    <property type="component" value="Unassembled WGS sequence"/>
</dbReference>
<name>K0RZK5_THAOC</name>
<protein>
    <submittedName>
        <fullName evidence="2">Uncharacterized protein</fullName>
    </submittedName>
</protein>
<sequence length="86" mass="9134">SKDAGAVMRSLAMLDCETMKQLASRGRNYVVAHPHMRAGRGCVTLAERLSSMNAAGLKQRGGGDAAKKEATAPGPPPRRHVMCKTD</sequence>
<feature type="non-terminal residue" evidence="2">
    <location>
        <position position="1"/>
    </location>
</feature>
<feature type="compositionally biased region" description="Basic residues" evidence="1">
    <location>
        <begin position="77"/>
        <end position="86"/>
    </location>
</feature>
<accession>K0RZK5</accession>
<gene>
    <name evidence="2" type="ORF">THAOC_21960</name>
</gene>
<evidence type="ECO:0000313" key="2">
    <source>
        <dbReference type="EMBL" id="EJK57954.1"/>
    </source>
</evidence>
<organism evidence="2 3">
    <name type="scientific">Thalassiosira oceanica</name>
    <name type="common">Marine diatom</name>
    <dbReference type="NCBI Taxonomy" id="159749"/>
    <lineage>
        <taxon>Eukaryota</taxon>
        <taxon>Sar</taxon>
        <taxon>Stramenopiles</taxon>
        <taxon>Ochrophyta</taxon>
        <taxon>Bacillariophyta</taxon>
        <taxon>Coscinodiscophyceae</taxon>
        <taxon>Thalassiosirophycidae</taxon>
        <taxon>Thalassiosirales</taxon>
        <taxon>Thalassiosiraceae</taxon>
        <taxon>Thalassiosira</taxon>
    </lineage>
</organism>
<dbReference type="AlphaFoldDB" id="K0RZK5"/>
<feature type="region of interest" description="Disordered" evidence="1">
    <location>
        <begin position="56"/>
        <end position="86"/>
    </location>
</feature>
<dbReference type="EMBL" id="AGNL01026602">
    <property type="protein sequence ID" value="EJK57954.1"/>
    <property type="molecule type" value="Genomic_DNA"/>
</dbReference>
<proteinExistence type="predicted"/>
<comment type="caution">
    <text evidence="2">The sequence shown here is derived from an EMBL/GenBank/DDBJ whole genome shotgun (WGS) entry which is preliminary data.</text>
</comment>